<name>A0A7S1F3S0_NOCSC</name>
<dbReference type="InterPro" id="IPR018200">
    <property type="entry name" value="USP_CS"/>
</dbReference>
<evidence type="ECO:0000256" key="5">
    <source>
        <dbReference type="ARBA" id="ARBA00022801"/>
    </source>
</evidence>
<sequence>MGGASPYRGRFMGLPSGQLGRENDTLPLGDHGEKFSGLVNVQNTCYVNSVLQALYFCTPFRKAAIKYLHEEKEEDGSSDSLLTCLAELFAQIEVQKRSVGCITPRKFLGRLRKANEVFCTTEHQDAHEFLQFLLNDIVEGLKKKALKQHDKEKRKQEAAATLHHDQSQEEEPRTWVHDIFEGLLVNQMKCLCCENVTVRRETFLDLSVDIERHTSIAACLRAFESTELLRAGNKFFCDTCSCLQEAEKRLRIYQLPTVLTLHLKRFKYVERQGRVCRLPYRVVFPLQLEVVEHGRKNGKETPSSNGGSESGSDRPNRRFELRSVVVHIGRDSTRGHYVTVVRIGDRWVLLDDDAVRVVEPELLRSFYGTASGGSQSYGRENTHNNGHHNQSGWHGDREEPSDKFSHSQPLYERAPEGTCCGYLLVYEATEGHGTTESECMDLDAVADWISEAAEDRHLTESDSGESAEEHPTAQSPNTAFEDLEQTQAFEQRCRPRRETAGKPTDGAVPGTSAADAEGSARQARDRPERAEASGGENTNTYVESPFTAEHTLRLVLD</sequence>
<dbReference type="Gene3D" id="3.90.70.10">
    <property type="entry name" value="Cysteine proteinases"/>
    <property type="match status" value="1"/>
</dbReference>
<feature type="region of interest" description="Disordered" evidence="6">
    <location>
        <begin position="455"/>
        <end position="479"/>
    </location>
</feature>
<accession>A0A7S1F3S0</accession>
<feature type="compositionally biased region" description="Basic and acidic residues" evidence="6">
    <location>
        <begin position="394"/>
        <end position="405"/>
    </location>
</feature>
<feature type="region of interest" description="Disordered" evidence="6">
    <location>
        <begin position="294"/>
        <end position="316"/>
    </location>
</feature>
<evidence type="ECO:0000313" key="8">
    <source>
        <dbReference type="EMBL" id="CAD8841231.1"/>
    </source>
</evidence>
<proteinExistence type="inferred from homology"/>
<dbReference type="SUPFAM" id="SSF54001">
    <property type="entry name" value="Cysteine proteinases"/>
    <property type="match status" value="1"/>
</dbReference>
<reference evidence="8" key="1">
    <citation type="submission" date="2021-01" db="EMBL/GenBank/DDBJ databases">
        <authorList>
            <person name="Corre E."/>
            <person name="Pelletier E."/>
            <person name="Niang G."/>
            <person name="Scheremetjew M."/>
            <person name="Finn R."/>
            <person name="Kale V."/>
            <person name="Holt S."/>
            <person name="Cochrane G."/>
            <person name="Meng A."/>
            <person name="Brown T."/>
            <person name="Cohen L."/>
        </authorList>
    </citation>
    <scope>NUCLEOTIDE SEQUENCE</scope>
</reference>
<dbReference type="InterPro" id="IPR001394">
    <property type="entry name" value="Peptidase_C19_UCH"/>
</dbReference>
<evidence type="ECO:0000256" key="6">
    <source>
        <dbReference type="SAM" id="MobiDB-lite"/>
    </source>
</evidence>
<evidence type="ECO:0000256" key="4">
    <source>
        <dbReference type="ARBA" id="ARBA00022670"/>
    </source>
</evidence>
<dbReference type="EMBL" id="HBFQ01022175">
    <property type="protein sequence ID" value="CAD8841231.1"/>
    <property type="molecule type" value="Transcribed_RNA"/>
</dbReference>
<dbReference type="GO" id="GO:0016579">
    <property type="term" value="P:protein deubiquitination"/>
    <property type="evidence" value="ECO:0007669"/>
    <property type="project" value="InterPro"/>
</dbReference>
<evidence type="ECO:0000256" key="3">
    <source>
        <dbReference type="ARBA" id="ARBA00012759"/>
    </source>
</evidence>
<feature type="region of interest" description="Disordered" evidence="6">
    <location>
        <begin position="369"/>
        <end position="409"/>
    </location>
</feature>
<keyword evidence="4" id="KW-0645">Protease</keyword>
<comment type="similarity">
    <text evidence="2">Belongs to the peptidase C19 family.</text>
</comment>
<dbReference type="PROSITE" id="PS50235">
    <property type="entry name" value="USP_3"/>
    <property type="match status" value="1"/>
</dbReference>
<gene>
    <name evidence="8" type="ORF">NSCI0253_LOCUS15579</name>
</gene>
<protein>
    <recommendedName>
        <fullName evidence="3">ubiquitinyl hydrolase 1</fullName>
        <ecNumber evidence="3">3.4.19.12</ecNumber>
    </recommendedName>
</protein>
<feature type="compositionally biased region" description="Polar residues" evidence="6">
    <location>
        <begin position="372"/>
        <end position="392"/>
    </location>
</feature>
<keyword evidence="5" id="KW-0378">Hydrolase</keyword>
<dbReference type="AlphaFoldDB" id="A0A7S1F3S0"/>
<dbReference type="GO" id="GO:0006508">
    <property type="term" value="P:proteolysis"/>
    <property type="evidence" value="ECO:0007669"/>
    <property type="project" value="UniProtKB-KW"/>
</dbReference>
<organism evidence="8">
    <name type="scientific">Noctiluca scintillans</name>
    <name type="common">Sea sparkle</name>
    <name type="synonym">Red tide dinoflagellate</name>
    <dbReference type="NCBI Taxonomy" id="2966"/>
    <lineage>
        <taxon>Eukaryota</taxon>
        <taxon>Sar</taxon>
        <taxon>Alveolata</taxon>
        <taxon>Dinophyceae</taxon>
        <taxon>Noctilucales</taxon>
        <taxon>Noctilucaceae</taxon>
        <taxon>Noctiluca</taxon>
    </lineage>
</organism>
<dbReference type="PROSITE" id="PS00973">
    <property type="entry name" value="USP_2"/>
    <property type="match status" value="1"/>
</dbReference>
<dbReference type="InterPro" id="IPR028889">
    <property type="entry name" value="USP"/>
</dbReference>
<feature type="region of interest" description="Disordered" evidence="6">
    <location>
        <begin position="494"/>
        <end position="557"/>
    </location>
</feature>
<dbReference type="PANTHER" id="PTHR24006:SF733">
    <property type="entry name" value="RE52890P"/>
    <property type="match status" value="1"/>
</dbReference>
<dbReference type="Pfam" id="PF00443">
    <property type="entry name" value="UCH"/>
    <property type="match status" value="1"/>
</dbReference>
<dbReference type="EC" id="3.4.19.12" evidence="3"/>
<feature type="domain" description="USP" evidence="7">
    <location>
        <begin position="36"/>
        <end position="380"/>
    </location>
</feature>
<dbReference type="PANTHER" id="PTHR24006">
    <property type="entry name" value="UBIQUITIN CARBOXYL-TERMINAL HYDROLASE"/>
    <property type="match status" value="1"/>
</dbReference>
<dbReference type="GO" id="GO:0004843">
    <property type="term" value="F:cysteine-type deubiquitinase activity"/>
    <property type="evidence" value="ECO:0007669"/>
    <property type="project" value="UniProtKB-EC"/>
</dbReference>
<dbReference type="GO" id="GO:0005829">
    <property type="term" value="C:cytosol"/>
    <property type="evidence" value="ECO:0007669"/>
    <property type="project" value="TreeGrafter"/>
</dbReference>
<evidence type="ECO:0000256" key="2">
    <source>
        <dbReference type="ARBA" id="ARBA00009085"/>
    </source>
</evidence>
<dbReference type="GO" id="GO:0005634">
    <property type="term" value="C:nucleus"/>
    <property type="evidence" value="ECO:0007669"/>
    <property type="project" value="TreeGrafter"/>
</dbReference>
<dbReference type="InterPro" id="IPR038765">
    <property type="entry name" value="Papain-like_cys_pep_sf"/>
</dbReference>
<evidence type="ECO:0000259" key="7">
    <source>
        <dbReference type="PROSITE" id="PS50235"/>
    </source>
</evidence>
<comment type="catalytic activity">
    <reaction evidence="1">
        <text>Thiol-dependent hydrolysis of ester, thioester, amide, peptide and isopeptide bonds formed by the C-terminal Gly of ubiquitin (a 76-residue protein attached to proteins as an intracellular targeting signal).</text>
        <dbReference type="EC" id="3.4.19.12"/>
    </reaction>
</comment>
<feature type="compositionally biased region" description="Basic and acidic residues" evidence="6">
    <location>
        <begin position="522"/>
        <end position="531"/>
    </location>
</feature>
<evidence type="ECO:0000256" key="1">
    <source>
        <dbReference type="ARBA" id="ARBA00000707"/>
    </source>
</evidence>
<dbReference type="InterPro" id="IPR050164">
    <property type="entry name" value="Peptidase_C19"/>
</dbReference>